<keyword evidence="2" id="KW-0732">Signal</keyword>
<dbReference type="GeneID" id="87809792"/>
<dbReference type="GO" id="GO:0005783">
    <property type="term" value="C:endoplasmic reticulum"/>
    <property type="evidence" value="ECO:0007669"/>
    <property type="project" value="TreeGrafter"/>
</dbReference>
<dbReference type="PIRSF" id="PIRSF013171">
    <property type="entry name" value="Pur_nuclsid_perm"/>
    <property type="match status" value="1"/>
</dbReference>
<organism evidence="3 4">
    <name type="scientific">Vanrija pseudolonga</name>
    <dbReference type="NCBI Taxonomy" id="143232"/>
    <lineage>
        <taxon>Eukaryota</taxon>
        <taxon>Fungi</taxon>
        <taxon>Dikarya</taxon>
        <taxon>Basidiomycota</taxon>
        <taxon>Agaricomycotina</taxon>
        <taxon>Tremellomycetes</taxon>
        <taxon>Trichosporonales</taxon>
        <taxon>Trichosporonaceae</taxon>
        <taxon>Vanrija</taxon>
    </lineage>
</organism>
<dbReference type="GO" id="GO:0055085">
    <property type="term" value="P:transmembrane transport"/>
    <property type="evidence" value="ECO:0007669"/>
    <property type="project" value="InterPro"/>
</dbReference>
<keyword evidence="1" id="KW-0813">Transport</keyword>
<evidence type="ECO:0000256" key="2">
    <source>
        <dbReference type="SAM" id="SignalP"/>
    </source>
</evidence>
<dbReference type="Proteomes" id="UP000827549">
    <property type="component" value="Chromosome 4"/>
</dbReference>
<feature type="chain" id="PRO_5041923330" evidence="2">
    <location>
        <begin position="17"/>
        <end position="379"/>
    </location>
</feature>
<dbReference type="GO" id="GO:0009116">
    <property type="term" value="P:nucleoside metabolic process"/>
    <property type="evidence" value="ECO:0007669"/>
    <property type="project" value="InterPro"/>
</dbReference>
<evidence type="ECO:0000313" key="4">
    <source>
        <dbReference type="Proteomes" id="UP000827549"/>
    </source>
</evidence>
<evidence type="ECO:0000313" key="3">
    <source>
        <dbReference type="EMBL" id="WOO83089.1"/>
    </source>
</evidence>
<dbReference type="Gene3D" id="3.40.50.1580">
    <property type="entry name" value="Nucleoside phosphorylase domain"/>
    <property type="match status" value="1"/>
</dbReference>
<dbReference type="EMBL" id="CP086717">
    <property type="protein sequence ID" value="WOO83089.1"/>
    <property type="molecule type" value="Genomic_DNA"/>
</dbReference>
<reference evidence="3" key="1">
    <citation type="submission" date="2023-10" db="EMBL/GenBank/DDBJ databases">
        <authorList>
            <person name="Noh H."/>
        </authorList>
    </citation>
    <scope>NUCLEOTIDE SEQUENCE</scope>
    <source>
        <strain evidence="3">DUCC4014</strain>
    </source>
</reference>
<dbReference type="PANTHER" id="PTHR38643:SF1">
    <property type="entry name" value="PURINE NUCLEOSIDE PERMEASE C285.05-RELATED"/>
    <property type="match status" value="1"/>
</dbReference>
<dbReference type="PANTHER" id="PTHR38643">
    <property type="entry name" value="PURINE NUCLEOSIDE PERMEASE C285.05-RELATED"/>
    <property type="match status" value="1"/>
</dbReference>
<name>A0AAF0YDZ5_9TREE</name>
<comment type="similarity">
    <text evidence="1">Belongs to the NUP family.</text>
</comment>
<dbReference type="AlphaFoldDB" id="A0AAF0YDZ5"/>
<dbReference type="InterPro" id="IPR009486">
    <property type="entry name" value="Pur_nuclsid_perm"/>
</dbReference>
<keyword evidence="4" id="KW-1185">Reference proteome</keyword>
<dbReference type="Pfam" id="PF06516">
    <property type="entry name" value="NUP"/>
    <property type="match status" value="1"/>
</dbReference>
<feature type="signal peptide" evidence="2">
    <location>
        <begin position="1"/>
        <end position="16"/>
    </location>
</feature>
<accession>A0AAF0YDZ5</accession>
<dbReference type="InterPro" id="IPR035994">
    <property type="entry name" value="Nucleoside_phosphorylase_sf"/>
</dbReference>
<proteinExistence type="inferred from homology"/>
<gene>
    <name evidence="3" type="primary">NUP_0</name>
    <name evidence="3" type="ORF">LOC62_04G006570</name>
</gene>
<evidence type="ECO:0000256" key="1">
    <source>
        <dbReference type="PIRNR" id="PIRNR013171"/>
    </source>
</evidence>
<dbReference type="GO" id="GO:0003824">
    <property type="term" value="F:catalytic activity"/>
    <property type="evidence" value="ECO:0007669"/>
    <property type="project" value="InterPro"/>
</dbReference>
<comment type="function">
    <text evidence="1">Nucleoside permease that transports adenosine and guanosine.</text>
</comment>
<sequence>MRLALLFSVLATAASALVAPRNNDGCITPKVFIVSMFSPEDVWTAPLKLTHNVSLPGLSPLFPYVNCNAARDVCHLITGEGEINAAATISALVLSDKFDLRKTYFLFAGIAGVNPHIATTGSVGLARYAVQVALAYELDARQIPSNWTTGYWVQGTKRPGTLDGAVIYGTEVFELNTNLRDKVRALIPSDIKLNDTATAAAYRATYNYTPANAPPAVFYGDVATSDVYFAGNLLSEAFGNITQLWTNNTGVYALTAQEDNASFEAMVRAHKVKRVDFSRVVLMRTASDFDRAPTGKNAYDAFVADQGGFEPAVENIFVAGNYIVQGILKNWGAFKGGVPAQDGWLHDADIFHTLSMKRRALEQRGVERRRVQRGVPLVQ</sequence>
<dbReference type="RefSeq" id="XP_062629121.1">
    <property type="nucleotide sequence ID" value="XM_062773137.1"/>
</dbReference>
<protein>
    <submittedName>
        <fullName evidence="3">Purine nucleoside permease</fullName>
    </submittedName>
</protein>